<proteinExistence type="predicted"/>
<sequence>MHKLAQILLPGLAAVCMDGTTGDPFRSPSVVVVDLRRETSRRRTRTRPGPRCPPHTMHPLAAAVNASAPHPPTYLTVAHPS</sequence>
<organism evidence="3">
    <name type="scientific">Zea mays</name>
    <name type="common">Maize</name>
    <dbReference type="NCBI Taxonomy" id="4577"/>
    <lineage>
        <taxon>Eukaryota</taxon>
        <taxon>Viridiplantae</taxon>
        <taxon>Streptophyta</taxon>
        <taxon>Embryophyta</taxon>
        <taxon>Tracheophyta</taxon>
        <taxon>Spermatophyta</taxon>
        <taxon>Magnoliopsida</taxon>
        <taxon>Liliopsida</taxon>
        <taxon>Poales</taxon>
        <taxon>Poaceae</taxon>
        <taxon>PACMAD clade</taxon>
        <taxon>Panicoideae</taxon>
        <taxon>Andropogonodae</taxon>
        <taxon>Andropogoneae</taxon>
        <taxon>Tripsacinae</taxon>
        <taxon>Zea</taxon>
    </lineage>
</organism>
<comment type="caution">
    <text evidence="3">The sequence shown here is derived from an EMBL/GenBank/DDBJ whole genome shotgun (WGS) entry which is preliminary data.</text>
</comment>
<feature type="region of interest" description="Disordered" evidence="1">
    <location>
        <begin position="37"/>
        <end position="57"/>
    </location>
</feature>
<dbReference type="EMBL" id="NCVQ01000008">
    <property type="protein sequence ID" value="PWZ12909.1"/>
    <property type="molecule type" value="Genomic_DNA"/>
</dbReference>
<gene>
    <name evidence="3" type="ORF">Zm00014a_013089</name>
</gene>
<evidence type="ECO:0000256" key="1">
    <source>
        <dbReference type="SAM" id="MobiDB-lite"/>
    </source>
</evidence>
<evidence type="ECO:0000256" key="2">
    <source>
        <dbReference type="SAM" id="SignalP"/>
    </source>
</evidence>
<feature type="signal peptide" evidence="2">
    <location>
        <begin position="1"/>
        <end position="22"/>
    </location>
</feature>
<keyword evidence="2" id="KW-0732">Signal</keyword>
<protein>
    <recommendedName>
        <fullName evidence="4">Secreted protein</fullName>
    </recommendedName>
</protein>
<evidence type="ECO:0008006" key="4">
    <source>
        <dbReference type="Google" id="ProtNLM"/>
    </source>
</evidence>
<reference evidence="3" key="1">
    <citation type="journal article" date="2018" name="Nat. Genet.">
        <title>Extensive intraspecific gene order and gene structural variations between Mo17 and other maize genomes.</title>
        <authorList>
            <person name="Sun S."/>
            <person name="Zhou Y."/>
            <person name="Chen J."/>
            <person name="Shi J."/>
            <person name="Zhao H."/>
            <person name="Zhao H."/>
            <person name="Song W."/>
            <person name="Zhang M."/>
            <person name="Cui Y."/>
            <person name="Dong X."/>
            <person name="Liu H."/>
            <person name="Ma X."/>
            <person name="Jiao Y."/>
            <person name="Wang B."/>
            <person name="Wei X."/>
            <person name="Stein J.C."/>
            <person name="Glaubitz J.C."/>
            <person name="Lu F."/>
            <person name="Yu G."/>
            <person name="Liang C."/>
            <person name="Fengler K."/>
            <person name="Li B."/>
            <person name="Rafalski A."/>
            <person name="Schnable P.S."/>
            <person name="Ware D.H."/>
            <person name="Buckler E.S."/>
            <person name="Lai J."/>
        </authorList>
    </citation>
    <scope>NUCLEOTIDE SEQUENCE [LARGE SCALE GENOMIC DNA]</scope>
    <source>
        <tissue evidence="3">Seedling</tissue>
    </source>
</reference>
<dbReference type="AlphaFoldDB" id="A0A3L6DWQ2"/>
<evidence type="ECO:0000313" key="3">
    <source>
        <dbReference type="EMBL" id="PWZ12909.1"/>
    </source>
</evidence>
<accession>A0A3L6DWQ2</accession>
<name>A0A3L6DWQ2_MAIZE</name>
<dbReference type="Proteomes" id="UP000251960">
    <property type="component" value="Chromosome 7"/>
</dbReference>
<feature type="compositionally biased region" description="Basic residues" evidence="1">
    <location>
        <begin position="39"/>
        <end position="48"/>
    </location>
</feature>
<feature type="chain" id="PRO_5017978437" description="Secreted protein" evidence="2">
    <location>
        <begin position="23"/>
        <end position="81"/>
    </location>
</feature>